<dbReference type="AlphaFoldDB" id="A0A8X8D6H4"/>
<organism evidence="1 2">
    <name type="scientific">Populus tomentosa</name>
    <name type="common">Chinese white poplar</name>
    <dbReference type="NCBI Taxonomy" id="118781"/>
    <lineage>
        <taxon>Eukaryota</taxon>
        <taxon>Viridiplantae</taxon>
        <taxon>Streptophyta</taxon>
        <taxon>Embryophyta</taxon>
        <taxon>Tracheophyta</taxon>
        <taxon>Spermatophyta</taxon>
        <taxon>Magnoliopsida</taxon>
        <taxon>eudicotyledons</taxon>
        <taxon>Gunneridae</taxon>
        <taxon>Pentapetalae</taxon>
        <taxon>rosids</taxon>
        <taxon>fabids</taxon>
        <taxon>Malpighiales</taxon>
        <taxon>Salicaceae</taxon>
        <taxon>Saliceae</taxon>
        <taxon>Populus</taxon>
    </lineage>
</organism>
<sequence>MEEVPDPRLGLTLSSDLIQDPILCSSPFLRRSKKTAILLKIVSERAAVVGDAVYYIKQLVRTVDELKQLVGRTKMKKCGVVAVNTKPTVLGSRYNHSYAINGGSSADALTITDKVTEVPDSRCS</sequence>
<dbReference type="Proteomes" id="UP000886885">
    <property type="component" value="Chromosome 1D"/>
</dbReference>
<dbReference type="EMBL" id="JAAWWB010000002">
    <property type="protein sequence ID" value="KAG6789246.1"/>
    <property type="molecule type" value="Genomic_DNA"/>
</dbReference>
<comment type="caution">
    <text evidence="1">The sequence shown here is derived from an EMBL/GenBank/DDBJ whole genome shotgun (WGS) entry which is preliminary data.</text>
</comment>
<evidence type="ECO:0000313" key="2">
    <source>
        <dbReference type="Proteomes" id="UP000886885"/>
    </source>
</evidence>
<protein>
    <submittedName>
        <fullName evidence="1">Uncharacterized protein</fullName>
    </submittedName>
</protein>
<evidence type="ECO:0000313" key="1">
    <source>
        <dbReference type="EMBL" id="KAG6789246.1"/>
    </source>
</evidence>
<reference evidence="1" key="1">
    <citation type="journal article" date="2020" name="bioRxiv">
        <title>Hybrid origin of Populus tomentosa Carr. identified through genome sequencing and phylogenomic analysis.</title>
        <authorList>
            <person name="An X."/>
            <person name="Gao K."/>
            <person name="Chen Z."/>
            <person name="Li J."/>
            <person name="Yang X."/>
            <person name="Yang X."/>
            <person name="Zhou J."/>
            <person name="Guo T."/>
            <person name="Zhao T."/>
            <person name="Huang S."/>
            <person name="Miao D."/>
            <person name="Khan W.U."/>
            <person name="Rao P."/>
            <person name="Ye M."/>
            <person name="Lei B."/>
            <person name="Liao W."/>
            <person name="Wang J."/>
            <person name="Ji L."/>
            <person name="Li Y."/>
            <person name="Guo B."/>
            <person name="Mustafa N.S."/>
            <person name="Li S."/>
            <person name="Yun Q."/>
            <person name="Keller S.R."/>
            <person name="Mao J."/>
            <person name="Zhang R."/>
            <person name="Strauss S.H."/>
        </authorList>
    </citation>
    <scope>NUCLEOTIDE SEQUENCE</scope>
    <source>
        <strain evidence="1">GM15</strain>
        <tissue evidence="1">Leaf</tissue>
    </source>
</reference>
<name>A0A8X8D6H4_POPTO</name>
<accession>A0A8X8D6H4</accession>
<proteinExistence type="predicted"/>
<gene>
    <name evidence="1" type="ORF">POTOM_005336</name>
</gene>
<keyword evidence="2" id="KW-1185">Reference proteome</keyword>